<sequence length="388" mass="39813">MASDLDLTSFRLLSFDIFGTLIDWETGIVEALDALTEADADAEAEAATAGDDDDDDDDSVPTAPIPRTHPLMALSKAAKLALYERHERRVQADAPQTLYRDVLKEVLVRMLRDAWGAARAAGAGTAGTADDDNGDGDDDDDAPREGPSTSDEAAGAPRQDAAGATARATGLSPRAVARAAARFAASVGAWPAFADTPPALLRLRRRYPALVALSNVDDASLRRALAGPLRLPSSSTPPPRAASAATTTTPTIGADPAAPAADADPRASSSPFAAVYTAERIGTYKPSAAAFAHLAARARADFGAGRGALLHVAQSLYHDHAPAARAGLRSVWVDRRGVMGGGDGGAGAGAGVEGARWDLRVGSLAEFADLVDAAFEARGGRETGEGGG</sequence>
<feature type="region of interest" description="Disordered" evidence="2">
    <location>
        <begin position="228"/>
        <end position="267"/>
    </location>
</feature>
<dbReference type="AlphaFoldDB" id="A0A6A6PAL4"/>
<evidence type="ECO:0000313" key="4">
    <source>
        <dbReference type="Proteomes" id="UP000799766"/>
    </source>
</evidence>
<dbReference type="PANTHER" id="PTHR43316:SF9">
    <property type="entry name" value="ACID DEHALOGENASE, PUTATIVE (AFU_ORTHOLOGUE AFUA_6G14460)-RELATED"/>
    <property type="match status" value="1"/>
</dbReference>
<accession>A0A6A6PAL4</accession>
<feature type="region of interest" description="Disordered" evidence="2">
    <location>
        <begin position="40"/>
        <end position="70"/>
    </location>
</feature>
<feature type="compositionally biased region" description="Acidic residues" evidence="2">
    <location>
        <begin position="40"/>
        <end position="59"/>
    </location>
</feature>
<proteinExistence type="predicted"/>
<evidence type="ECO:0000256" key="2">
    <source>
        <dbReference type="SAM" id="MobiDB-lite"/>
    </source>
</evidence>
<dbReference type="PANTHER" id="PTHR43316">
    <property type="entry name" value="HYDROLASE, HALOACID DELAHOGENASE-RELATED"/>
    <property type="match status" value="1"/>
</dbReference>
<feature type="compositionally biased region" description="Low complexity" evidence="2">
    <location>
        <begin position="241"/>
        <end position="267"/>
    </location>
</feature>
<evidence type="ECO:0000313" key="3">
    <source>
        <dbReference type="EMBL" id="KAF2460984.1"/>
    </source>
</evidence>
<dbReference type="GO" id="GO:0016787">
    <property type="term" value="F:hydrolase activity"/>
    <property type="evidence" value="ECO:0007669"/>
    <property type="project" value="UniProtKB-KW"/>
</dbReference>
<protein>
    <recommendedName>
        <fullName evidence="5">HAD-like domain-containing protein</fullName>
    </recommendedName>
</protein>
<dbReference type="InterPro" id="IPR023214">
    <property type="entry name" value="HAD_sf"/>
</dbReference>
<dbReference type="Gene3D" id="3.40.50.1000">
    <property type="entry name" value="HAD superfamily/HAD-like"/>
    <property type="match status" value="2"/>
</dbReference>
<dbReference type="InterPro" id="IPR036412">
    <property type="entry name" value="HAD-like_sf"/>
</dbReference>
<dbReference type="InterPro" id="IPR051540">
    <property type="entry name" value="S-2-haloacid_dehalogenase"/>
</dbReference>
<reference evidence="3" key="1">
    <citation type="journal article" date="2020" name="Stud. Mycol.">
        <title>101 Dothideomycetes genomes: a test case for predicting lifestyles and emergence of pathogens.</title>
        <authorList>
            <person name="Haridas S."/>
            <person name="Albert R."/>
            <person name="Binder M."/>
            <person name="Bloem J."/>
            <person name="Labutti K."/>
            <person name="Salamov A."/>
            <person name="Andreopoulos B."/>
            <person name="Baker S."/>
            <person name="Barry K."/>
            <person name="Bills G."/>
            <person name="Bluhm B."/>
            <person name="Cannon C."/>
            <person name="Castanera R."/>
            <person name="Culley D."/>
            <person name="Daum C."/>
            <person name="Ezra D."/>
            <person name="Gonzalez J."/>
            <person name="Henrissat B."/>
            <person name="Kuo A."/>
            <person name="Liang C."/>
            <person name="Lipzen A."/>
            <person name="Lutzoni F."/>
            <person name="Magnuson J."/>
            <person name="Mondo S."/>
            <person name="Nolan M."/>
            <person name="Ohm R."/>
            <person name="Pangilinan J."/>
            <person name="Park H.-J."/>
            <person name="Ramirez L."/>
            <person name="Alfaro M."/>
            <person name="Sun H."/>
            <person name="Tritt A."/>
            <person name="Yoshinaga Y."/>
            <person name="Zwiers L.-H."/>
            <person name="Turgeon B."/>
            <person name="Goodwin S."/>
            <person name="Spatafora J."/>
            <person name="Crous P."/>
            <person name="Grigoriev I."/>
        </authorList>
    </citation>
    <scope>NUCLEOTIDE SEQUENCE</scope>
    <source>
        <strain evidence="3">ATCC 16933</strain>
    </source>
</reference>
<keyword evidence="4" id="KW-1185">Reference proteome</keyword>
<dbReference type="SUPFAM" id="SSF56784">
    <property type="entry name" value="HAD-like"/>
    <property type="match status" value="1"/>
</dbReference>
<name>A0A6A6PAL4_9PEZI</name>
<dbReference type="Proteomes" id="UP000799766">
    <property type="component" value="Unassembled WGS sequence"/>
</dbReference>
<organism evidence="3 4">
    <name type="scientific">Lineolata rhizophorae</name>
    <dbReference type="NCBI Taxonomy" id="578093"/>
    <lineage>
        <taxon>Eukaryota</taxon>
        <taxon>Fungi</taxon>
        <taxon>Dikarya</taxon>
        <taxon>Ascomycota</taxon>
        <taxon>Pezizomycotina</taxon>
        <taxon>Dothideomycetes</taxon>
        <taxon>Dothideomycetes incertae sedis</taxon>
        <taxon>Lineolatales</taxon>
        <taxon>Lineolataceae</taxon>
        <taxon>Lineolata</taxon>
    </lineage>
</organism>
<gene>
    <name evidence="3" type="ORF">BDY21DRAFT_361004</name>
</gene>
<feature type="compositionally biased region" description="Low complexity" evidence="2">
    <location>
        <begin position="153"/>
        <end position="169"/>
    </location>
</feature>
<dbReference type="OrthoDB" id="444127at2759"/>
<dbReference type="Gene3D" id="1.10.150.750">
    <property type="match status" value="2"/>
</dbReference>
<feature type="region of interest" description="Disordered" evidence="2">
    <location>
        <begin position="120"/>
        <end position="169"/>
    </location>
</feature>
<keyword evidence="1" id="KW-0378">Hydrolase</keyword>
<evidence type="ECO:0008006" key="5">
    <source>
        <dbReference type="Google" id="ProtNLM"/>
    </source>
</evidence>
<feature type="compositionally biased region" description="Acidic residues" evidence="2">
    <location>
        <begin position="129"/>
        <end position="142"/>
    </location>
</feature>
<dbReference type="EMBL" id="MU001672">
    <property type="protein sequence ID" value="KAF2460984.1"/>
    <property type="molecule type" value="Genomic_DNA"/>
</dbReference>
<evidence type="ECO:0000256" key="1">
    <source>
        <dbReference type="ARBA" id="ARBA00022801"/>
    </source>
</evidence>